<evidence type="ECO:0000256" key="2">
    <source>
        <dbReference type="ARBA" id="ARBA00022723"/>
    </source>
</evidence>
<evidence type="ECO:0000256" key="3">
    <source>
        <dbReference type="ARBA" id="ARBA00023004"/>
    </source>
</evidence>
<keyword evidence="1" id="KW-0001">2Fe-2S</keyword>
<protein>
    <submittedName>
        <fullName evidence="7">FAD-dependent oxidoreductase</fullName>
    </submittedName>
</protein>
<keyword evidence="2" id="KW-0479">Metal-binding</keyword>
<keyword evidence="5" id="KW-1015">Disulfide bond</keyword>
<evidence type="ECO:0000259" key="6">
    <source>
        <dbReference type="PROSITE" id="PS51296"/>
    </source>
</evidence>
<dbReference type="InterPro" id="IPR005805">
    <property type="entry name" value="Rieske_Fe-S_prot_C"/>
</dbReference>
<dbReference type="PROSITE" id="PS51296">
    <property type="entry name" value="RIESKE"/>
    <property type="match status" value="1"/>
</dbReference>
<evidence type="ECO:0000313" key="8">
    <source>
        <dbReference type="Proteomes" id="UP001596383"/>
    </source>
</evidence>
<dbReference type="Gene3D" id="3.30.9.10">
    <property type="entry name" value="D-Amino Acid Oxidase, subunit A, domain 2"/>
    <property type="match status" value="1"/>
</dbReference>
<dbReference type="GO" id="GO:0051537">
    <property type="term" value="F:2 iron, 2 sulfur cluster binding"/>
    <property type="evidence" value="ECO:0007669"/>
    <property type="project" value="UniProtKB-KW"/>
</dbReference>
<keyword evidence="8" id="KW-1185">Reference proteome</keyword>
<dbReference type="SUPFAM" id="SSF51905">
    <property type="entry name" value="FAD/NAD(P)-binding domain"/>
    <property type="match status" value="1"/>
</dbReference>
<feature type="domain" description="Rieske" evidence="6">
    <location>
        <begin position="441"/>
        <end position="526"/>
    </location>
</feature>
<proteinExistence type="predicted"/>
<organism evidence="7 8">
    <name type="scientific">Natrinema soli</name>
    <dbReference type="NCBI Taxonomy" id="1930624"/>
    <lineage>
        <taxon>Archaea</taxon>
        <taxon>Methanobacteriati</taxon>
        <taxon>Methanobacteriota</taxon>
        <taxon>Stenosarchaea group</taxon>
        <taxon>Halobacteria</taxon>
        <taxon>Halobacteriales</taxon>
        <taxon>Natrialbaceae</taxon>
        <taxon>Natrinema</taxon>
    </lineage>
</organism>
<dbReference type="PANTHER" id="PTHR13847:SF274">
    <property type="entry name" value="RIESKE 2FE-2S IRON-SULFUR PROTEIN YHFW-RELATED"/>
    <property type="match status" value="1"/>
</dbReference>
<evidence type="ECO:0000256" key="1">
    <source>
        <dbReference type="ARBA" id="ARBA00022714"/>
    </source>
</evidence>
<keyword evidence="3" id="KW-0408">Iron</keyword>
<evidence type="ECO:0000313" key="7">
    <source>
        <dbReference type="EMBL" id="MFC6768721.1"/>
    </source>
</evidence>
<dbReference type="InterPro" id="IPR006076">
    <property type="entry name" value="FAD-dep_OxRdtase"/>
</dbReference>
<dbReference type="Pfam" id="PF01266">
    <property type="entry name" value="DAO"/>
    <property type="match status" value="1"/>
</dbReference>
<dbReference type="PANTHER" id="PTHR13847">
    <property type="entry name" value="SARCOSINE DEHYDROGENASE-RELATED"/>
    <property type="match status" value="1"/>
</dbReference>
<dbReference type="InterPro" id="IPR017941">
    <property type="entry name" value="Rieske_2Fe-2S"/>
</dbReference>
<comment type="caution">
    <text evidence="7">The sequence shown here is derived from an EMBL/GenBank/DDBJ whole genome shotgun (WGS) entry which is preliminary data.</text>
</comment>
<dbReference type="InterPro" id="IPR038010">
    <property type="entry name" value="YhfW_C"/>
</dbReference>
<dbReference type="InterPro" id="IPR036188">
    <property type="entry name" value="FAD/NAD-bd_sf"/>
</dbReference>
<dbReference type="SUPFAM" id="SSF50022">
    <property type="entry name" value="ISP domain"/>
    <property type="match status" value="1"/>
</dbReference>
<reference evidence="7 8" key="1">
    <citation type="journal article" date="2019" name="Int. J. Syst. Evol. Microbiol.">
        <title>The Global Catalogue of Microorganisms (GCM) 10K type strain sequencing project: providing services to taxonomists for standard genome sequencing and annotation.</title>
        <authorList>
            <consortium name="The Broad Institute Genomics Platform"/>
            <consortium name="The Broad Institute Genome Sequencing Center for Infectious Disease"/>
            <person name="Wu L."/>
            <person name="Ma J."/>
        </authorList>
    </citation>
    <scope>NUCLEOTIDE SEQUENCE [LARGE SCALE GENOMIC DNA]</scope>
    <source>
        <strain evidence="7 8">LMG 29247</strain>
    </source>
</reference>
<evidence type="ECO:0000256" key="4">
    <source>
        <dbReference type="ARBA" id="ARBA00023014"/>
    </source>
</evidence>
<keyword evidence="4" id="KW-0411">Iron-sulfur</keyword>
<dbReference type="Proteomes" id="UP001596383">
    <property type="component" value="Unassembled WGS sequence"/>
</dbReference>
<dbReference type="Gene3D" id="3.50.50.60">
    <property type="entry name" value="FAD/NAD(P)-binding domain"/>
    <property type="match status" value="1"/>
</dbReference>
<gene>
    <name evidence="7" type="ORF">ACFQE6_28030</name>
</gene>
<dbReference type="CDD" id="cd03477">
    <property type="entry name" value="Rieske_YhfW_C"/>
    <property type="match status" value="1"/>
</dbReference>
<sequence>MADQILPESPREESLWLATTPTTEYGPLEDGLEVDVAIVGGGITGLTAAIELTEAGRSVAVIEADRIVESTTGHTTAKLTSQHGLIYDTLLSEFGPEKARQYADSNEAAIDAVERRVDDEGIDCDFRRTAAYTYAASSADVDRIRDEVDAARRLDLPAAYVEETPLPFDVPGAIRFDGQAQFHPRKYLLAIAEEIHGDGSHVFEETRALEVDPGSPCRVETERGEVVADDVVVATHFPVLDRAGYFARMHPHRAYLLAVRVAETPLEGMFYSTDSPPATMRTYSPCASVGSGSDGGDSDDGELLLVGGQSHKPGIDGPPTSERYRRCEAFAREHFDVESIEYRWSTMDYSPVDDVPFIGKIDPLSEHVYVGTGFKGWGMTTGTAAGMLLADLIVQGSSPWADVFDPQRFTPKASAKSFLEENATVGGSFVGDRIKSLLAALGADGTADLPPGDARVVRRASQPVGLYREEEGTVHAVSATCPHMGCLVRWNDAEETWDCPCHGSRFTHEGEVLSGPAVEGLLYREL</sequence>
<evidence type="ECO:0000256" key="5">
    <source>
        <dbReference type="ARBA" id="ARBA00023157"/>
    </source>
</evidence>
<dbReference type="PRINTS" id="PR00162">
    <property type="entry name" value="RIESKE"/>
</dbReference>
<accession>A0ABD5STQ9</accession>
<dbReference type="EMBL" id="JBHSWV010000611">
    <property type="protein sequence ID" value="MFC6768721.1"/>
    <property type="molecule type" value="Genomic_DNA"/>
</dbReference>
<dbReference type="Gene3D" id="2.102.10.10">
    <property type="entry name" value="Rieske [2Fe-2S] iron-sulphur domain"/>
    <property type="match status" value="1"/>
</dbReference>
<dbReference type="GO" id="GO:0046872">
    <property type="term" value="F:metal ion binding"/>
    <property type="evidence" value="ECO:0007669"/>
    <property type="project" value="UniProtKB-KW"/>
</dbReference>
<dbReference type="AlphaFoldDB" id="A0ABD5STQ9"/>
<dbReference type="InterPro" id="IPR036922">
    <property type="entry name" value="Rieske_2Fe-2S_sf"/>
</dbReference>
<dbReference type="RefSeq" id="WP_273741465.1">
    <property type="nucleotide sequence ID" value="NZ_JAQIVI010000611.1"/>
</dbReference>
<name>A0ABD5STQ9_9EURY</name>
<dbReference type="Pfam" id="PF00355">
    <property type="entry name" value="Rieske"/>
    <property type="match status" value="1"/>
</dbReference>